<feature type="domain" description="PiggyBac transposable element-derived protein" evidence="2">
    <location>
        <begin position="82"/>
        <end position="230"/>
    </location>
</feature>
<feature type="compositionally biased region" description="Acidic residues" evidence="1">
    <location>
        <begin position="34"/>
        <end position="43"/>
    </location>
</feature>
<dbReference type="PANTHER" id="PTHR47272">
    <property type="entry name" value="DDE_TNP_1_7 DOMAIN-CONTAINING PROTEIN"/>
    <property type="match status" value="1"/>
</dbReference>
<dbReference type="Proteomes" id="UP001152888">
    <property type="component" value="Unassembled WGS sequence"/>
</dbReference>
<dbReference type="Pfam" id="PF13843">
    <property type="entry name" value="DDE_Tnp_1_7"/>
    <property type="match status" value="1"/>
</dbReference>
<proteinExistence type="predicted"/>
<dbReference type="EMBL" id="CAKOFQ010006663">
    <property type="protein sequence ID" value="CAH1955926.1"/>
    <property type="molecule type" value="Genomic_DNA"/>
</dbReference>
<gene>
    <name evidence="3" type="ORF">ACAOBT_LOCUS1332</name>
    <name evidence="4" type="ORF">ACAOBT_LOCUS36429</name>
</gene>
<name>A0A9P0JLP8_ACAOB</name>
<evidence type="ECO:0000313" key="4">
    <source>
        <dbReference type="EMBL" id="CAH2018101.1"/>
    </source>
</evidence>
<comment type="caution">
    <text evidence="3">The sequence shown here is derived from an EMBL/GenBank/DDBJ whole genome shotgun (WGS) entry which is preliminary data.</text>
</comment>
<keyword evidence="5" id="KW-1185">Reference proteome</keyword>
<dbReference type="InterPro" id="IPR029526">
    <property type="entry name" value="PGBD"/>
</dbReference>
<organism evidence="3 5">
    <name type="scientific">Acanthoscelides obtectus</name>
    <name type="common">Bean weevil</name>
    <name type="synonym">Bruchus obtectus</name>
    <dbReference type="NCBI Taxonomy" id="200917"/>
    <lineage>
        <taxon>Eukaryota</taxon>
        <taxon>Metazoa</taxon>
        <taxon>Ecdysozoa</taxon>
        <taxon>Arthropoda</taxon>
        <taxon>Hexapoda</taxon>
        <taxon>Insecta</taxon>
        <taxon>Pterygota</taxon>
        <taxon>Neoptera</taxon>
        <taxon>Endopterygota</taxon>
        <taxon>Coleoptera</taxon>
        <taxon>Polyphaga</taxon>
        <taxon>Cucujiformia</taxon>
        <taxon>Chrysomeloidea</taxon>
        <taxon>Chrysomelidae</taxon>
        <taxon>Bruchinae</taxon>
        <taxon>Bruchini</taxon>
        <taxon>Acanthoscelides</taxon>
    </lineage>
</organism>
<dbReference type="OrthoDB" id="6758729at2759"/>
<protein>
    <recommendedName>
        <fullName evidence="2">PiggyBac transposable element-derived protein domain-containing protein</fullName>
    </recommendedName>
</protein>
<feature type="compositionally biased region" description="Acidic residues" evidence="1">
    <location>
        <begin position="7"/>
        <end position="20"/>
    </location>
</feature>
<evidence type="ECO:0000259" key="2">
    <source>
        <dbReference type="Pfam" id="PF13843"/>
    </source>
</evidence>
<feature type="region of interest" description="Disordered" evidence="1">
    <location>
        <begin position="1"/>
        <end position="50"/>
    </location>
</feature>
<evidence type="ECO:0000256" key="1">
    <source>
        <dbReference type="SAM" id="MobiDB-lite"/>
    </source>
</evidence>
<evidence type="ECO:0000313" key="5">
    <source>
        <dbReference type="Proteomes" id="UP001152888"/>
    </source>
</evidence>
<evidence type="ECO:0000313" key="3">
    <source>
        <dbReference type="EMBL" id="CAH1955926.1"/>
    </source>
</evidence>
<reference evidence="3" key="1">
    <citation type="submission" date="2022-03" db="EMBL/GenBank/DDBJ databases">
        <authorList>
            <person name="Sayadi A."/>
        </authorList>
    </citation>
    <scope>NUCLEOTIDE SEQUENCE</scope>
</reference>
<accession>A0A9P0JLP8</accession>
<dbReference type="EMBL" id="CAKOFQ010009613">
    <property type="protein sequence ID" value="CAH2018101.1"/>
    <property type="molecule type" value="Genomic_DNA"/>
</dbReference>
<sequence length="237" mass="27270">MASLPSDNEDENLSDSDDDYVPSKPGSDNSTSSDSEDDSEDDQPLSNFFAKGTPKYQWNKVSVSLAPYTSQNLDDEPEIGRPIHYFQLFFSDELLDQIVEQTNLYACQVDPNRPLNLARSELEVFLGTVVYMSIPGLPRHRLYWSSATRVSQAADSMSRKRWEQIKKNLHFNNNENLPKDRNDVNRDKLFKLRPFLDNLQQNFANQVKPEKLCVDEQTVPFKGRSSLKQYNIIPKTQ</sequence>
<dbReference type="AlphaFoldDB" id="A0A9P0JLP8"/>
<dbReference type="PANTHER" id="PTHR47272:SF1">
    <property type="entry name" value="PIGGYBAC TRANSPOSABLE ELEMENT-DERIVED PROTEIN 3-LIKE"/>
    <property type="match status" value="1"/>
</dbReference>